<dbReference type="Proteomes" id="UP000799538">
    <property type="component" value="Unassembled WGS sequence"/>
</dbReference>
<name>A0A6A6GG72_9PEZI</name>
<evidence type="ECO:0000313" key="2">
    <source>
        <dbReference type="Proteomes" id="UP000799538"/>
    </source>
</evidence>
<gene>
    <name evidence="1" type="ORF">BDZ85DRAFT_258974</name>
</gene>
<proteinExistence type="predicted"/>
<protein>
    <submittedName>
        <fullName evidence="1">Uncharacterized protein</fullName>
    </submittedName>
</protein>
<organism evidence="1 2">
    <name type="scientific">Elsinoe ampelina</name>
    <dbReference type="NCBI Taxonomy" id="302913"/>
    <lineage>
        <taxon>Eukaryota</taxon>
        <taxon>Fungi</taxon>
        <taxon>Dikarya</taxon>
        <taxon>Ascomycota</taxon>
        <taxon>Pezizomycotina</taxon>
        <taxon>Dothideomycetes</taxon>
        <taxon>Dothideomycetidae</taxon>
        <taxon>Myriangiales</taxon>
        <taxon>Elsinoaceae</taxon>
        <taxon>Elsinoe</taxon>
    </lineage>
</organism>
<accession>A0A6A6GG72</accession>
<keyword evidence="2" id="KW-1185">Reference proteome</keyword>
<dbReference type="EMBL" id="ML992504">
    <property type="protein sequence ID" value="KAF2224726.1"/>
    <property type="molecule type" value="Genomic_DNA"/>
</dbReference>
<sequence length="412" mass="46685">MVVTRSGRGNPSLYTLPPEIRRRIIESALICSEDVVVWSSNEHAADSLTDDTLTDDTLTVIDHGPTKDSIADLAVNLMLADRTTGRAAIAIFYTYNCFRFQGCLDLEPILSWLQCIGYANRERLRQLRFMPLILPTSHRYRRRLPMPGYHLHKHSRDNPALSGLIDLRPRDEKIETEFEKDVKDLVYLLRRSPGASRLILHAYCLEPYLIEALATPIFRPDDPMRTKRRLATMAARKSAPPATKSNTMRVRWQLHASAGFAGSGIAVVWEVALLPDLQYFEDSDRFLELQTFDENREIFTDAGWAIIRETTKTILEEAEGSDFSEAGYDHDDQDEEVKSRLVTRATVAIGDVPTDILKYLPPISDGDDEKSRLAGQEIVCGTCPSCRACISWGKAERERQTKLWSKSMHDGQ</sequence>
<dbReference type="OrthoDB" id="62952at2759"/>
<reference evidence="2" key="1">
    <citation type="journal article" date="2020" name="Stud. Mycol.">
        <title>101 Dothideomycetes genomes: A test case for predicting lifestyles and emergence of pathogens.</title>
        <authorList>
            <person name="Haridas S."/>
            <person name="Albert R."/>
            <person name="Binder M."/>
            <person name="Bloem J."/>
            <person name="LaButti K."/>
            <person name="Salamov A."/>
            <person name="Andreopoulos B."/>
            <person name="Baker S."/>
            <person name="Barry K."/>
            <person name="Bills G."/>
            <person name="Bluhm B."/>
            <person name="Cannon C."/>
            <person name="Castanera R."/>
            <person name="Culley D."/>
            <person name="Daum C."/>
            <person name="Ezra D."/>
            <person name="Gonzalez J."/>
            <person name="Henrissat B."/>
            <person name="Kuo A."/>
            <person name="Liang C."/>
            <person name="Lipzen A."/>
            <person name="Lutzoni F."/>
            <person name="Magnuson J."/>
            <person name="Mondo S."/>
            <person name="Nolan M."/>
            <person name="Ohm R."/>
            <person name="Pangilinan J."/>
            <person name="Park H.-J."/>
            <person name="Ramirez L."/>
            <person name="Alfaro M."/>
            <person name="Sun H."/>
            <person name="Tritt A."/>
            <person name="Yoshinaga Y."/>
            <person name="Zwiers L.-H."/>
            <person name="Turgeon B."/>
            <person name="Goodwin S."/>
            <person name="Spatafora J."/>
            <person name="Crous P."/>
            <person name="Grigoriev I."/>
        </authorList>
    </citation>
    <scope>NUCLEOTIDE SEQUENCE [LARGE SCALE GENOMIC DNA]</scope>
    <source>
        <strain evidence="2">CECT 20119</strain>
    </source>
</reference>
<evidence type="ECO:0000313" key="1">
    <source>
        <dbReference type="EMBL" id="KAF2224726.1"/>
    </source>
</evidence>
<dbReference type="AlphaFoldDB" id="A0A6A6GG72"/>